<keyword evidence="3" id="KW-0614">Plasmid</keyword>
<dbReference type="EMBL" id="CP006880">
    <property type="protein sequence ID" value="AJD46114.1"/>
    <property type="molecule type" value="Genomic_DNA"/>
</dbReference>
<name>A0A0B4XDQ2_9HYPH</name>
<dbReference type="AlphaFoldDB" id="A0A0B4XDQ2"/>
<dbReference type="CDD" id="cd08545">
    <property type="entry name" value="YcnI_like"/>
    <property type="match status" value="1"/>
</dbReference>
<feature type="domain" description="YncI copper-binding" evidence="2">
    <location>
        <begin position="22"/>
        <end position="169"/>
    </location>
</feature>
<gene>
    <name evidence="3" type="ORF">RGR602_PC02093</name>
</gene>
<feature type="signal peptide" evidence="1">
    <location>
        <begin position="1"/>
        <end position="19"/>
    </location>
</feature>
<dbReference type="RefSeq" id="WP_040116175.1">
    <property type="nucleotide sequence ID" value="NZ_CP006880.1"/>
</dbReference>
<dbReference type="InterPro" id="IPR038507">
    <property type="entry name" value="YcnI-like_sf"/>
</dbReference>
<reference evidence="3 4" key="1">
    <citation type="submission" date="2013-11" db="EMBL/GenBank/DDBJ databases">
        <title>Complete genome sequence of Rhizobium gallicum bv. gallicum R602.</title>
        <authorList>
            <person name="Bustos P."/>
            <person name="Santamaria R.I."/>
            <person name="Lozano L."/>
            <person name="Acosta J.L."/>
            <person name="Ormeno-Orrillo E."/>
            <person name="Rogel M.A."/>
            <person name="Romero D."/>
            <person name="Cevallos M.A."/>
            <person name="Martinez-Romero E."/>
            <person name="Gonzalez V."/>
        </authorList>
    </citation>
    <scope>NUCLEOTIDE SEQUENCE [LARGE SCALE GENOMIC DNA]</scope>
    <source>
        <strain evidence="3 4">R602</strain>
        <plasmid evidence="3 4">pRgalR602c</plasmid>
    </source>
</reference>
<evidence type="ECO:0000259" key="2">
    <source>
        <dbReference type="Pfam" id="PF07987"/>
    </source>
</evidence>
<sequence length="175" mass="18707">MLKTTIIALGLCVAGAASASAHVTLEKAETPAGKAYKAILRVGHGCDGKPTTKIRVQIPEGILSVKPMPKSGWTIEKATGKYARAYELYGKPVAEGVTELVWSGGNLADDEYDEFVFRGVVANELAPGTRVYIPVVQECPEGAVERWIDIPAAGKTSDDYETPAPFFEVVAQPRS</sequence>
<dbReference type="InterPro" id="IPR012533">
    <property type="entry name" value="YcnI-copper_dom"/>
</dbReference>
<keyword evidence="4" id="KW-1185">Reference proteome</keyword>
<keyword evidence="1" id="KW-0732">Signal</keyword>
<evidence type="ECO:0000313" key="3">
    <source>
        <dbReference type="EMBL" id="AJD46114.1"/>
    </source>
</evidence>
<accession>A0A0B4XDQ2</accession>
<feature type="chain" id="PRO_5002097145" evidence="1">
    <location>
        <begin position="20"/>
        <end position="175"/>
    </location>
</feature>
<dbReference type="Proteomes" id="UP000031368">
    <property type="component" value="Plasmid pRgalR602c"/>
</dbReference>
<evidence type="ECO:0000256" key="1">
    <source>
        <dbReference type="SAM" id="SignalP"/>
    </source>
</evidence>
<evidence type="ECO:0000313" key="4">
    <source>
        <dbReference type="Proteomes" id="UP000031368"/>
    </source>
</evidence>
<dbReference type="HOGENOM" id="CLU_087540_1_1_5"/>
<dbReference type="Pfam" id="PF07987">
    <property type="entry name" value="DUF1775"/>
    <property type="match status" value="1"/>
</dbReference>
<geneLocation type="plasmid" evidence="3 4">
    <name>pRgalR602c</name>
</geneLocation>
<proteinExistence type="predicted"/>
<organism evidence="3 4">
    <name type="scientific">Rhizobium gallicum bv. gallicum R602sp</name>
    <dbReference type="NCBI Taxonomy" id="1041138"/>
    <lineage>
        <taxon>Bacteria</taxon>
        <taxon>Pseudomonadati</taxon>
        <taxon>Pseudomonadota</taxon>
        <taxon>Alphaproteobacteria</taxon>
        <taxon>Hyphomicrobiales</taxon>
        <taxon>Rhizobiaceae</taxon>
        <taxon>Rhizobium/Agrobacterium group</taxon>
        <taxon>Rhizobium</taxon>
    </lineage>
</organism>
<dbReference type="KEGG" id="rga:RGR602_PC02093"/>
<dbReference type="Gene3D" id="2.60.40.2230">
    <property type="entry name" value="Uncharacterised protein YcnI-like PF07987, DUF1775"/>
    <property type="match status" value="1"/>
</dbReference>
<protein>
    <submittedName>
        <fullName evidence="3">GLE1 domain-containing protein</fullName>
    </submittedName>
</protein>